<comment type="caution">
    <text evidence="2">The sequence shown here is derived from an EMBL/GenBank/DDBJ whole genome shotgun (WGS) entry which is preliminary data.</text>
</comment>
<dbReference type="EMBL" id="BONC01000010">
    <property type="protein sequence ID" value="GIF55838.1"/>
    <property type="molecule type" value="Genomic_DNA"/>
</dbReference>
<dbReference type="Pfam" id="PF01816">
    <property type="entry name" value="LRV"/>
    <property type="match status" value="1"/>
</dbReference>
<evidence type="ECO:0000313" key="3">
    <source>
        <dbReference type="Proteomes" id="UP000624325"/>
    </source>
</evidence>
<organism evidence="2 3">
    <name type="scientific">Asanoa iriomotensis</name>
    <dbReference type="NCBI Taxonomy" id="234613"/>
    <lineage>
        <taxon>Bacteria</taxon>
        <taxon>Bacillati</taxon>
        <taxon>Actinomycetota</taxon>
        <taxon>Actinomycetes</taxon>
        <taxon>Micromonosporales</taxon>
        <taxon>Micromonosporaceae</taxon>
        <taxon>Asanoa</taxon>
    </lineage>
</organism>
<evidence type="ECO:0008006" key="4">
    <source>
        <dbReference type="Google" id="ProtNLM"/>
    </source>
</evidence>
<accession>A0ABQ4BZ93</accession>
<dbReference type="SUPFAM" id="SSF48371">
    <property type="entry name" value="ARM repeat"/>
    <property type="match status" value="1"/>
</dbReference>
<proteinExistence type="predicted"/>
<dbReference type="Proteomes" id="UP000624325">
    <property type="component" value="Unassembled WGS sequence"/>
</dbReference>
<sequence>MRHLRLTGPMADRLAGDLDPDVRRQVAGHPRLPAHLRDRLGADVSARVRVAVFARPDTPDGLRAQIYAAVMRPSQEIEHTIAVLELRNLDLPWVTADPLPHVSSPYTCFRSSAARNRALPADVAARLLRDDESVVRTTMARHAPHLVDADAAERIDREFRPDKRTLWRPADEFPLPPSTLRRLATDPDPRMRQLAPRDPDLPPDLASRLAADPEPSVRQAVATHPRLPTPALVTLLTDDEPWVVSTAAASPTLPVSEMELILNRAGVATRP</sequence>
<evidence type="ECO:0000256" key="1">
    <source>
        <dbReference type="SAM" id="MobiDB-lite"/>
    </source>
</evidence>
<gene>
    <name evidence="2" type="ORF">Air01nite_19330</name>
</gene>
<evidence type="ECO:0000313" key="2">
    <source>
        <dbReference type="EMBL" id="GIF55838.1"/>
    </source>
</evidence>
<name>A0ABQ4BZ93_9ACTN</name>
<feature type="compositionally biased region" description="Basic and acidic residues" evidence="1">
    <location>
        <begin position="183"/>
        <end position="200"/>
    </location>
</feature>
<keyword evidence="3" id="KW-1185">Reference proteome</keyword>
<dbReference type="Gene3D" id="1.25.10.10">
    <property type="entry name" value="Leucine-rich Repeat Variant"/>
    <property type="match status" value="1"/>
</dbReference>
<dbReference type="InterPro" id="IPR004830">
    <property type="entry name" value="LRR_variant"/>
</dbReference>
<dbReference type="InterPro" id="IPR011989">
    <property type="entry name" value="ARM-like"/>
</dbReference>
<reference evidence="2 3" key="1">
    <citation type="submission" date="2021-01" db="EMBL/GenBank/DDBJ databases">
        <title>Whole genome shotgun sequence of Asanoa iriomotensis NBRC 100142.</title>
        <authorList>
            <person name="Komaki H."/>
            <person name="Tamura T."/>
        </authorList>
    </citation>
    <scope>NUCLEOTIDE SEQUENCE [LARGE SCALE GENOMIC DNA]</scope>
    <source>
        <strain evidence="2 3">NBRC 100142</strain>
    </source>
</reference>
<feature type="compositionally biased region" description="Low complexity" evidence="1">
    <location>
        <begin position="203"/>
        <end position="213"/>
    </location>
</feature>
<feature type="region of interest" description="Disordered" evidence="1">
    <location>
        <begin position="168"/>
        <end position="222"/>
    </location>
</feature>
<dbReference type="InterPro" id="IPR016024">
    <property type="entry name" value="ARM-type_fold"/>
</dbReference>
<protein>
    <recommendedName>
        <fullName evidence="4">Leucine rich repeat (LRR) protein</fullName>
    </recommendedName>
</protein>